<keyword evidence="2" id="KW-1185">Reference proteome</keyword>
<protein>
    <submittedName>
        <fullName evidence="1">Uncharacterized protein</fullName>
    </submittedName>
</protein>
<dbReference type="EMBL" id="JACSDY010000003">
    <property type="protein sequence ID" value="KAF7432161.1"/>
    <property type="molecule type" value="Genomic_DNA"/>
</dbReference>
<evidence type="ECO:0000313" key="2">
    <source>
        <dbReference type="Proteomes" id="UP000600918"/>
    </source>
</evidence>
<name>A0A834P8M0_VESPE</name>
<reference evidence="1" key="1">
    <citation type="journal article" date="2020" name="G3 (Bethesda)">
        <title>High-Quality Assemblies for Three Invasive Social Wasps from the &lt;i&gt;Vespula&lt;/i&gt; Genus.</title>
        <authorList>
            <person name="Harrop T.W.R."/>
            <person name="Guhlin J."/>
            <person name="McLaughlin G.M."/>
            <person name="Permina E."/>
            <person name="Stockwell P."/>
            <person name="Gilligan J."/>
            <person name="Le Lec M.F."/>
            <person name="Gruber M.A.M."/>
            <person name="Quinn O."/>
            <person name="Lovegrove M."/>
            <person name="Duncan E.J."/>
            <person name="Remnant E.J."/>
            <person name="Van Eeckhoven J."/>
            <person name="Graham B."/>
            <person name="Knapp R.A."/>
            <person name="Langford K.W."/>
            <person name="Kronenberg Z."/>
            <person name="Press M.O."/>
            <person name="Eacker S.M."/>
            <person name="Wilson-Rankin E.E."/>
            <person name="Purcell J."/>
            <person name="Lester P.J."/>
            <person name="Dearden P.K."/>
        </authorList>
    </citation>
    <scope>NUCLEOTIDE SEQUENCE</scope>
    <source>
        <strain evidence="1">Volc-1</strain>
    </source>
</reference>
<evidence type="ECO:0000313" key="1">
    <source>
        <dbReference type="EMBL" id="KAF7432161.1"/>
    </source>
</evidence>
<dbReference type="Proteomes" id="UP000600918">
    <property type="component" value="Unassembled WGS sequence"/>
</dbReference>
<dbReference type="AlphaFoldDB" id="A0A834P8M0"/>
<sequence>MVQPVHTENNNSALDMESLEEMLRKKVNREVGIVGVLPRLIGVGFGIRRATKSFADCRLQIQSNVNAAARLIGLFNL</sequence>
<comment type="caution">
    <text evidence="1">The sequence shown here is derived from an EMBL/GenBank/DDBJ whole genome shotgun (WGS) entry which is preliminary data.</text>
</comment>
<organism evidence="1 2">
    <name type="scientific">Vespula pensylvanica</name>
    <name type="common">Western yellow jacket</name>
    <name type="synonym">Wasp</name>
    <dbReference type="NCBI Taxonomy" id="30213"/>
    <lineage>
        <taxon>Eukaryota</taxon>
        <taxon>Metazoa</taxon>
        <taxon>Ecdysozoa</taxon>
        <taxon>Arthropoda</taxon>
        <taxon>Hexapoda</taxon>
        <taxon>Insecta</taxon>
        <taxon>Pterygota</taxon>
        <taxon>Neoptera</taxon>
        <taxon>Endopterygota</taxon>
        <taxon>Hymenoptera</taxon>
        <taxon>Apocrita</taxon>
        <taxon>Aculeata</taxon>
        <taxon>Vespoidea</taxon>
        <taxon>Vespidae</taxon>
        <taxon>Vespinae</taxon>
        <taxon>Vespula</taxon>
    </lineage>
</organism>
<accession>A0A834P8M0</accession>
<proteinExistence type="predicted"/>
<gene>
    <name evidence="1" type="ORF">H0235_005085</name>
</gene>